<accession>A0ABT6Q2H0</accession>
<protein>
    <recommendedName>
        <fullName evidence="4">Cobalamin adenosyltransferase</fullName>
    </recommendedName>
</protein>
<evidence type="ECO:0008006" key="4">
    <source>
        <dbReference type="Google" id="ProtNLM"/>
    </source>
</evidence>
<feature type="transmembrane region" description="Helical" evidence="1">
    <location>
        <begin position="166"/>
        <end position="186"/>
    </location>
</feature>
<dbReference type="Proteomes" id="UP001431634">
    <property type="component" value="Unassembled WGS sequence"/>
</dbReference>
<feature type="transmembrane region" description="Helical" evidence="1">
    <location>
        <begin position="198"/>
        <end position="218"/>
    </location>
</feature>
<organism evidence="2 3">
    <name type="scientific">Commensalibacter oyaizuii</name>
    <dbReference type="NCBI Taxonomy" id="3043873"/>
    <lineage>
        <taxon>Bacteria</taxon>
        <taxon>Pseudomonadati</taxon>
        <taxon>Pseudomonadota</taxon>
        <taxon>Alphaproteobacteria</taxon>
        <taxon>Acetobacterales</taxon>
        <taxon>Acetobacteraceae</taxon>
    </lineage>
</organism>
<keyword evidence="1" id="KW-1133">Transmembrane helix</keyword>
<evidence type="ECO:0000313" key="3">
    <source>
        <dbReference type="Proteomes" id="UP001431634"/>
    </source>
</evidence>
<dbReference type="EMBL" id="JASBAO010000001">
    <property type="protein sequence ID" value="MDI2091327.1"/>
    <property type="molecule type" value="Genomic_DNA"/>
</dbReference>
<reference evidence="2" key="1">
    <citation type="submission" date="2023-05" db="EMBL/GenBank/DDBJ databases">
        <title>Whole genome sequence of Commensalibacter sp.</title>
        <authorList>
            <person name="Charoenyingcharoen P."/>
            <person name="Yukphan P."/>
        </authorList>
    </citation>
    <scope>NUCLEOTIDE SEQUENCE</scope>
    <source>
        <strain evidence="2">TBRC 16381</strain>
    </source>
</reference>
<dbReference type="RefSeq" id="WP_281448423.1">
    <property type="nucleotide sequence ID" value="NZ_JASBAO010000001.1"/>
</dbReference>
<sequence length="322" mass="37398">MRKADKKSRKNYEQQINLTYYTSSKFLKNTGIQATNIGVRMGLRQALGLVLAEVWFEFQNTVPELYNKYKNISFEISIFFNDVKIIFQNIIQRVKKQFQDILTSFKDGMLGGVLSSITNTILNIFLTTTKMWGKIIRETWNNIVKIAKIVFFNPENLSVGELTKQCFKLVSLNLGAFLGTIIHNHLTFLSTLPFGSCIQNFVSALIAGLITLGLNFFLEESSIMRRIWQFLDKFKNYYDLTLEYYKKINKELDAYLIELSKIEFNFNISELNQFVTNLENTNNQLERHFILNSMIEKEGIKLPYEAGNNRSVKKWLTGLCDV</sequence>
<keyword evidence="3" id="KW-1185">Reference proteome</keyword>
<evidence type="ECO:0000313" key="2">
    <source>
        <dbReference type="EMBL" id="MDI2091327.1"/>
    </source>
</evidence>
<name>A0ABT6Q2H0_9PROT</name>
<comment type="caution">
    <text evidence="2">The sequence shown here is derived from an EMBL/GenBank/DDBJ whole genome shotgun (WGS) entry which is preliminary data.</text>
</comment>
<keyword evidence="1" id="KW-0472">Membrane</keyword>
<proteinExistence type="predicted"/>
<gene>
    <name evidence="2" type="ORF">QJV27_08085</name>
</gene>
<keyword evidence="1" id="KW-0812">Transmembrane</keyword>
<evidence type="ECO:0000256" key="1">
    <source>
        <dbReference type="SAM" id="Phobius"/>
    </source>
</evidence>